<keyword evidence="5 8" id="KW-0812">Transmembrane</keyword>
<keyword evidence="6 8" id="KW-1133">Transmembrane helix</keyword>
<dbReference type="InterPro" id="IPR044851">
    <property type="entry name" value="Wax_synthase"/>
</dbReference>
<dbReference type="OrthoDB" id="1077582at2759"/>
<proteinExistence type="inferred from homology"/>
<evidence type="ECO:0000256" key="6">
    <source>
        <dbReference type="ARBA" id="ARBA00022989"/>
    </source>
</evidence>
<keyword evidence="11" id="KW-1185">Reference proteome</keyword>
<dbReference type="STRING" id="765257.A0A0C9ZCK2"/>
<comment type="subcellular location">
    <subcellularLocation>
        <location evidence="1">Membrane</location>
        <topology evidence="1">Multi-pass membrane protein</topology>
    </subcellularLocation>
</comment>
<dbReference type="Pfam" id="PF13813">
    <property type="entry name" value="MBOAT_2"/>
    <property type="match status" value="1"/>
</dbReference>
<dbReference type="GO" id="GO:0008374">
    <property type="term" value="F:O-acyltransferase activity"/>
    <property type="evidence" value="ECO:0007669"/>
    <property type="project" value="InterPro"/>
</dbReference>
<dbReference type="PANTHER" id="PTHR31595:SF57">
    <property type="entry name" value="OS04G0481900 PROTEIN"/>
    <property type="match status" value="1"/>
</dbReference>
<reference evidence="11" key="2">
    <citation type="submission" date="2015-01" db="EMBL/GenBank/DDBJ databases">
        <title>Evolutionary Origins and Diversification of the Mycorrhizal Mutualists.</title>
        <authorList>
            <consortium name="DOE Joint Genome Institute"/>
            <consortium name="Mycorrhizal Genomics Consortium"/>
            <person name="Kohler A."/>
            <person name="Kuo A."/>
            <person name="Nagy L.G."/>
            <person name="Floudas D."/>
            <person name="Copeland A."/>
            <person name="Barry K.W."/>
            <person name="Cichocki N."/>
            <person name="Veneault-Fourrey C."/>
            <person name="LaButti K."/>
            <person name="Lindquist E.A."/>
            <person name="Lipzen A."/>
            <person name="Lundell T."/>
            <person name="Morin E."/>
            <person name="Murat C."/>
            <person name="Riley R."/>
            <person name="Ohm R."/>
            <person name="Sun H."/>
            <person name="Tunlid A."/>
            <person name="Henrissat B."/>
            <person name="Grigoriev I.V."/>
            <person name="Hibbett D.S."/>
            <person name="Martin F."/>
        </authorList>
    </citation>
    <scope>NUCLEOTIDE SEQUENCE [LARGE SCALE GENOMIC DNA]</scope>
    <source>
        <strain evidence="11">441</strain>
    </source>
</reference>
<dbReference type="PANTHER" id="PTHR31595">
    <property type="entry name" value="LONG-CHAIN-ALCOHOL O-FATTY-ACYLTRANSFERASE 3-RELATED"/>
    <property type="match status" value="1"/>
</dbReference>
<feature type="transmembrane region" description="Helical" evidence="8">
    <location>
        <begin position="83"/>
        <end position="102"/>
    </location>
</feature>
<comment type="pathway">
    <text evidence="2">Secondary metabolite biosynthesis.</text>
</comment>
<dbReference type="HOGENOM" id="CLU_034105_0_0_1"/>
<dbReference type="AlphaFoldDB" id="A0A0C9ZCK2"/>
<protein>
    <recommendedName>
        <fullName evidence="9">Wax synthase domain-containing protein</fullName>
    </recommendedName>
</protein>
<name>A0A0C9ZCK2_9AGAM</name>
<evidence type="ECO:0000256" key="5">
    <source>
        <dbReference type="ARBA" id="ARBA00022692"/>
    </source>
</evidence>
<dbReference type="Proteomes" id="UP000054018">
    <property type="component" value="Unassembled WGS sequence"/>
</dbReference>
<feature type="transmembrane region" description="Helical" evidence="8">
    <location>
        <begin position="242"/>
        <end position="263"/>
    </location>
</feature>
<accession>A0A0C9ZCK2</accession>
<sequence>MKKHKETLYSHQMATICMRTSIWAMVQEPYARDNVPKDGSTSVPMAFWNAWDLLLTARGIGWNWSRGIPATRPSKEIKSRTQFLMYAAPRVVLYALVFDAFAEAIRSFSPGFSSWRGDTVFDPSLPVIYRYLRVLEISYLTVWMAYFAMQWGYYSLATLLVSIFRQHPSQWPPLFDKPWLSTSLGEVWGQRWRQMLRFAFASCGGIPFAYLFGRPGGILGTLLMSGISHVIEFRAVGRGGSVMAVGGFFVMNGVGCCWSVHGLKRCRRAVV</sequence>
<evidence type="ECO:0000256" key="4">
    <source>
        <dbReference type="ARBA" id="ARBA00022679"/>
    </source>
</evidence>
<evidence type="ECO:0000259" key="9">
    <source>
        <dbReference type="Pfam" id="PF13813"/>
    </source>
</evidence>
<organism evidence="10 11">
    <name type="scientific">Pisolithus microcarpus 441</name>
    <dbReference type="NCBI Taxonomy" id="765257"/>
    <lineage>
        <taxon>Eukaryota</taxon>
        <taxon>Fungi</taxon>
        <taxon>Dikarya</taxon>
        <taxon>Basidiomycota</taxon>
        <taxon>Agaricomycotina</taxon>
        <taxon>Agaricomycetes</taxon>
        <taxon>Agaricomycetidae</taxon>
        <taxon>Boletales</taxon>
        <taxon>Sclerodermatineae</taxon>
        <taxon>Pisolithaceae</taxon>
        <taxon>Pisolithus</taxon>
    </lineage>
</organism>
<evidence type="ECO:0000256" key="2">
    <source>
        <dbReference type="ARBA" id="ARBA00005179"/>
    </source>
</evidence>
<evidence type="ECO:0000313" key="11">
    <source>
        <dbReference type="Proteomes" id="UP000054018"/>
    </source>
</evidence>
<dbReference type="InterPro" id="IPR032805">
    <property type="entry name" value="Wax_synthase_dom"/>
</dbReference>
<evidence type="ECO:0000256" key="1">
    <source>
        <dbReference type="ARBA" id="ARBA00004141"/>
    </source>
</evidence>
<keyword evidence="7 8" id="KW-0472">Membrane</keyword>
<comment type="similarity">
    <text evidence="3">Belongs to the wax synthase family.</text>
</comment>
<evidence type="ECO:0000256" key="7">
    <source>
        <dbReference type="ARBA" id="ARBA00023136"/>
    </source>
</evidence>
<feature type="domain" description="Wax synthase" evidence="9">
    <location>
        <begin position="171"/>
        <end position="249"/>
    </location>
</feature>
<gene>
    <name evidence="10" type="ORF">PISMIDRAFT_214299</name>
</gene>
<evidence type="ECO:0000256" key="8">
    <source>
        <dbReference type="SAM" id="Phobius"/>
    </source>
</evidence>
<dbReference type="GO" id="GO:0016020">
    <property type="term" value="C:membrane"/>
    <property type="evidence" value="ECO:0007669"/>
    <property type="project" value="UniProtKB-SubCell"/>
</dbReference>
<keyword evidence="4" id="KW-0808">Transferase</keyword>
<dbReference type="GO" id="GO:0006629">
    <property type="term" value="P:lipid metabolic process"/>
    <property type="evidence" value="ECO:0007669"/>
    <property type="project" value="InterPro"/>
</dbReference>
<reference evidence="10 11" key="1">
    <citation type="submission" date="2014-04" db="EMBL/GenBank/DDBJ databases">
        <authorList>
            <consortium name="DOE Joint Genome Institute"/>
            <person name="Kuo A."/>
            <person name="Kohler A."/>
            <person name="Costa M.D."/>
            <person name="Nagy L.G."/>
            <person name="Floudas D."/>
            <person name="Copeland A."/>
            <person name="Barry K.W."/>
            <person name="Cichocki N."/>
            <person name="Veneault-Fourrey C."/>
            <person name="LaButti K."/>
            <person name="Lindquist E.A."/>
            <person name="Lipzen A."/>
            <person name="Lundell T."/>
            <person name="Morin E."/>
            <person name="Murat C."/>
            <person name="Sun H."/>
            <person name="Tunlid A."/>
            <person name="Henrissat B."/>
            <person name="Grigoriev I.V."/>
            <person name="Hibbett D.S."/>
            <person name="Martin F."/>
            <person name="Nordberg H.P."/>
            <person name="Cantor M.N."/>
            <person name="Hua S.X."/>
        </authorList>
    </citation>
    <scope>NUCLEOTIDE SEQUENCE [LARGE SCALE GENOMIC DNA]</scope>
    <source>
        <strain evidence="10 11">441</strain>
    </source>
</reference>
<evidence type="ECO:0000313" key="10">
    <source>
        <dbReference type="EMBL" id="KIK17693.1"/>
    </source>
</evidence>
<feature type="transmembrane region" description="Helical" evidence="8">
    <location>
        <begin position="195"/>
        <end position="213"/>
    </location>
</feature>
<evidence type="ECO:0000256" key="3">
    <source>
        <dbReference type="ARBA" id="ARBA00007282"/>
    </source>
</evidence>
<dbReference type="EMBL" id="KN833822">
    <property type="protein sequence ID" value="KIK17693.1"/>
    <property type="molecule type" value="Genomic_DNA"/>
</dbReference>
<feature type="transmembrane region" description="Helical" evidence="8">
    <location>
        <begin position="143"/>
        <end position="164"/>
    </location>
</feature>